<name>A0ACB8UV07_9EURO</name>
<gene>
    <name evidence="1" type="ORF">LOY88_003888</name>
</gene>
<protein>
    <submittedName>
        <fullName evidence="1">Uncharacterized protein</fullName>
    </submittedName>
</protein>
<proteinExistence type="predicted"/>
<dbReference type="EMBL" id="JALBCA010000054">
    <property type="protein sequence ID" value="KAI2385799.1"/>
    <property type="molecule type" value="Genomic_DNA"/>
</dbReference>
<accession>A0ACB8UV07</accession>
<organism evidence="1">
    <name type="scientific">Ophidiomyces ophidiicola</name>
    <dbReference type="NCBI Taxonomy" id="1387563"/>
    <lineage>
        <taxon>Eukaryota</taxon>
        <taxon>Fungi</taxon>
        <taxon>Dikarya</taxon>
        <taxon>Ascomycota</taxon>
        <taxon>Pezizomycotina</taxon>
        <taxon>Eurotiomycetes</taxon>
        <taxon>Eurotiomycetidae</taxon>
        <taxon>Onygenales</taxon>
        <taxon>Onygenaceae</taxon>
        <taxon>Ophidiomyces</taxon>
    </lineage>
</organism>
<sequence length="490" mass="55040">MEDASNPPTSPDIRPCIIELLRTGYHPPELVLRVERVIDVPIVLSQPVDRLPEPSSLIAPETHDDVVIPTRRTYRLFLGDGEYTIQALLRQELHFFVATREVKPGAVLALERYETRKADRITDPAGYNYKGPCSPKPIVYLAVERFRTLNREQLRSDEPLHDEIEIGLPIIKAVSVEKYSGKHTLDNQGMGSQSPSKTPKLLVRTSKAVNELEERDISPLLDGTIKKLGGDVETNILLDASENHICMPEEVRELPSHHQCCEGGKPKSQLSPSKCNHNSTAIDGPITSIKDPTKHFNVRSEAIQARMLLPTTQPINVLPLHALLQPQHPLPKRNYIVDIFGIISWISPTVITRRNMPPKRDLRVIDPSFIHHPYQNKHPNNTKLGLGISVSIFVNAEQFCPPVGTVALFRNLKTHEWEGISLNAYEKDCGGGKEWFVSDSGRLKSFGYDVVGIRAWWDGWCAMRKNAKGEIGEEAPTSEHIHLFENSIVI</sequence>
<reference evidence="1" key="1">
    <citation type="journal article" date="2022" name="bioRxiv">
        <title>Population genetic analysis of Ophidiomyces ophidiicola, the causative agent of snake fungal disease, indicates recent introductions to the USA.</title>
        <authorList>
            <person name="Ladner J.T."/>
            <person name="Palmer J.M."/>
            <person name="Ettinger C.L."/>
            <person name="Stajich J.E."/>
            <person name="Farrell T.M."/>
            <person name="Glorioso B.M."/>
            <person name="Lawson B."/>
            <person name="Price S.J."/>
            <person name="Stengle A.G."/>
            <person name="Grear D.A."/>
            <person name="Lorch J.M."/>
        </authorList>
    </citation>
    <scope>NUCLEOTIDE SEQUENCE</scope>
    <source>
        <strain evidence="1">NWHC 24266-5</strain>
    </source>
</reference>
<evidence type="ECO:0000313" key="1">
    <source>
        <dbReference type="EMBL" id="KAI2385799.1"/>
    </source>
</evidence>
<comment type="caution">
    <text evidence="1">The sequence shown here is derived from an EMBL/GenBank/DDBJ whole genome shotgun (WGS) entry which is preliminary data.</text>
</comment>